<name>A0A2Z6SCB8_9GLOM</name>
<dbReference type="InterPro" id="IPR032675">
    <property type="entry name" value="LRR_dom_sf"/>
</dbReference>
<evidence type="ECO:0008006" key="3">
    <source>
        <dbReference type="Google" id="ProtNLM"/>
    </source>
</evidence>
<sequence>MSKLNKDILFLIFEELQDDSKSLFSCLMINKLWCETVVPILWKNPWRYNINYNNKSYLFNIIEFYLSNDTKEYLIKERIRLPLITSKSPPFFDYLSFCRSININILNTIISIESLLDYDKFLLQQEFYGLFMKKLPELKFLDMRSIKHQIFYFPEAKIRLESLCELKCDTSIDSSYFYGLARICQRIQRLIIINVEPKTNRGITKLIEVQKNLKYFEWIDDFNEDYFTEDPYREIFLELEKKADVLKHLELLFIYLDGFDFYSTSLKKLLPKLHKLKTLITNEFSYNNGNLSERLIYNDLQVLNIGFISIHEASIIIGNSGGRLKEVSLKPCEFLKYEGNFSDNSLIFIRKIYENCPLIEYLSLTFYSSKDHFNELENLLKICQNLKSLLLITSNIFIRETKEKNLENGENLLKILIKSATINLRELRFFNDIKFSLKALEEFLEKWRGRPAITILTSDFTYESEDYRILINNYKNYGVIKVFRRESTMNVEDMNFKI</sequence>
<comment type="caution">
    <text evidence="1">The sequence shown here is derived from an EMBL/GenBank/DDBJ whole genome shotgun (WGS) entry which is preliminary data.</text>
</comment>
<dbReference type="EMBL" id="BEXD01004146">
    <property type="protein sequence ID" value="GBC07450.1"/>
    <property type="molecule type" value="Genomic_DNA"/>
</dbReference>
<keyword evidence="2" id="KW-1185">Reference proteome</keyword>
<gene>
    <name evidence="1" type="ORF">RclHR1_07480010</name>
</gene>
<protein>
    <recommendedName>
        <fullName evidence="3">F-box domain-containing protein</fullName>
    </recommendedName>
</protein>
<dbReference type="Proteomes" id="UP000247702">
    <property type="component" value="Unassembled WGS sequence"/>
</dbReference>
<evidence type="ECO:0000313" key="2">
    <source>
        <dbReference type="Proteomes" id="UP000247702"/>
    </source>
</evidence>
<proteinExistence type="predicted"/>
<reference evidence="1 2" key="1">
    <citation type="submission" date="2017-11" db="EMBL/GenBank/DDBJ databases">
        <title>The genome of Rhizophagus clarus HR1 reveals common genetic basis of auxotrophy among arbuscular mycorrhizal fungi.</title>
        <authorList>
            <person name="Kobayashi Y."/>
        </authorList>
    </citation>
    <scope>NUCLEOTIDE SEQUENCE [LARGE SCALE GENOMIC DNA]</scope>
    <source>
        <strain evidence="1 2">HR1</strain>
    </source>
</reference>
<evidence type="ECO:0000313" key="1">
    <source>
        <dbReference type="EMBL" id="GBC07450.1"/>
    </source>
</evidence>
<accession>A0A2Z6SCB8</accession>
<organism evidence="1 2">
    <name type="scientific">Rhizophagus clarus</name>
    <dbReference type="NCBI Taxonomy" id="94130"/>
    <lineage>
        <taxon>Eukaryota</taxon>
        <taxon>Fungi</taxon>
        <taxon>Fungi incertae sedis</taxon>
        <taxon>Mucoromycota</taxon>
        <taxon>Glomeromycotina</taxon>
        <taxon>Glomeromycetes</taxon>
        <taxon>Glomerales</taxon>
        <taxon>Glomeraceae</taxon>
        <taxon>Rhizophagus</taxon>
    </lineage>
</organism>
<dbReference type="AlphaFoldDB" id="A0A2Z6SCB8"/>
<dbReference type="Gene3D" id="3.80.10.10">
    <property type="entry name" value="Ribonuclease Inhibitor"/>
    <property type="match status" value="1"/>
</dbReference>